<sequence>MRHCGLNLTTLFKAGVFMSNPSSDSTAQKKKIFSPKPENYKVSLKYEGMLLKEENEHRSIAELKRKYAR</sequence>
<reference evidence="2" key="1">
    <citation type="submission" date="2015-08" db="EMBL/GenBank/DDBJ databases">
        <title>Vibrio galatheae sp. nov., a novel member of the Vibrionaceae family isolated from the Solomon Islands.</title>
        <authorList>
            <person name="Giubergia S."/>
            <person name="Machado H."/>
            <person name="Mateiu R.V."/>
            <person name="Gram L."/>
        </authorList>
    </citation>
    <scope>NUCLEOTIDE SEQUENCE [LARGE SCALE GENOMIC DNA]</scope>
    <source>
        <strain evidence="2">DSM 19584</strain>
    </source>
</reference>
<proteinExistence type="predicted"/>
<organism evidence="1 2">
    <name type="scientific">Vibrio nereis</name>
    <dbReference type="NCBI Taxonomy" id="693"/>
    <lineage>
        <taxon>Bacteria</taxon>
        <taxon>Pseudomonadati</taxon>
        <taxon>Pseudomonadota</taxon>
        <taxon>Gammaproteobacteria</taxon>
        <taxon>Vibrionales</taxon>
        <taxon>Vibrionaceae</taxon>
        <taxon>Vibrio</taxon>
    </lineage>
</organism>
<accession>A0A0M0HNG3</accession>
<evidence type="ECO:0000313" key="2">
    <source>
        <dbReference type="Proteomes" id="UP000037515"/>
    </source>
</evidence>
<name>A0A0M0HNG3_VIBNE</name>
<dbReference type="PATRIC" id="fig|693.5.peg.2419"/>
<dbReference type="STRING" id="693.AKJ17_11805"/>
<dbReference type="Proteomes" id="UP000037515">
    <property type="component" value="Unassembled WGS sequence"/>
</dbReference>
<keyword evidence="2" id="KW-1185">Reference proteome</keyword>
<dbReference type="AlphaFoldDB" id="A0A0M0HNG3"/>
<evidence type="ECO:0000313" key="1">
    <source>
        <dbReference type="EMBL" id="KOO03228.1"/>
    </source>
</evidence>
<dbReference type="EMBL" id="LHPJ01000008">
    <property type="protein sequence ID" value="KOO03228.1"/>
    <property type="molecule type" value="Genomic_DNA"/>
</dbReference>
<gene>
    <name evidence="1" type="ORF">AKJ17_11805</name>
</gene>
<comment type="caution">
    <text evidence="1">The sequence shown here is derived from an EMBL/GenBank/DDBJ whole genome shotgun (WGS) entry which is preliminary data.</text>
</comment>
<protein>
    <submittedName>
        <fullName evidence="1">Uncharacterized protein</fullName>
    </submittedName>
</protein>